<evidence type="ECO:0000256" key="7">
    <source>
        <dbReference type="ARBA" id="ARBA00023098"/>
    </source>
</evidence>
<feature type="compositionally biased region" description="Low complexity" evidence="11">
    <location>
        <begin position="12"/>
        <end position="22"/>
    </location>
</feature>
<comment type="subcellular location">
    <subcellularLocation>
        <location evidence="2 10">Cytoplasm</location>
    </subcellularLocation>
</comment>
<dbReference type="EC" id="4.2.1.59" evidence="10"/>
<organism evidence="12 13">
    <name type="scientific">Limnothrix redekei LRLZ20PSL1</name>
    <dbReference type="NCBI Taxonomy" id="3112953"/>
    <lineage>
        <taxon>Bacteria</taxon>
        <taxon>Bacillati</taxon>
        <taxon>Cyanobacteriota</taxon>
        <taxon>Cyanophyceae</taxon>
        <taxon>Pseudanabaenales</taxon>
        <taxon>Pseudanabaenaceae</taxon>
        <taxon>Limnothrix</taxon>
    </lineage>
</organism>
<dbReference type="Proteomes" id="UP001604335">
    <property type="component" value="Unassembled WGS sequence"/>
</dbReference>
<feature type="region of interest" description="Disordered" evidence="11">
    <location>
        <begin position="1"/>
        <end position="29"/>
    </location>
</feature>
<dbReference type="PANTHER" id="PTHR30272">
    <property type="entry name" value="3-HYDROXYACYL-[ACYL-CARRIER-PROTEIN] DEHYDRATASE"/>
    <property type="match status" value="1"/>
</dbReference>
<evidence type="ECO:0000256" key="6">
    <source>
        <dbReference type="ARBA" id="ARBA00022556"/>
    </source>
</evidence>
<evidence type="ECO:0000256" key="1">
    <source>
        <dbReference type="ARBA" id="ARBA00001055"/>
    </source>
</evidence>
<comment type="similarity">
    <text evidence="3 10">Belongs to the thioester dehydratase family. FabZ subfamily.</text>
</comment>
<evidence type="ECO:0000256" key="2">
    <source>
        <dbReference type="ARBA" id="ARBA00004496"/>
    </source>
</evidence>
<dbReference type="PANTHER" id="PTHR30272:SF1">
    <property type="entry name" value="3-HYDROXYACYL-[ACYL-CARRIER-PROTEIN] DEHYDRATASE"/>
    <property type="match status" value="1"/>
</dbReference>
<keyword evidence="4 10" id="KW-0963">Cytoplasm</keyword>
<dbReference type="NCBIfam" id="TIGR01750">
    <property type="entry name" value="fabZ"/>
    <property type="match status" value="1"/>
</dbReference>
<dbReference type="Gene3D" id="3.10.129.10">
    <property type="entry name" value="Hotdog Thioesterase"/>
    <property type="match status" value="1"/>
</dbReference>
<accession>A0ABW7C5R8</accession>
<evidence type="ECO:0000256" key="8">
    <source>
        <dbReference type="ARBA" id="ARBA00023239"/>
    </source>
</evidence>
<evidence type="ECO:0000313" key="13">
    <source>
        <dbReference type="Proteomes" id="UP001604335"/>
    </source>
</evidence>
<evidence type="ECO:0000256" key="11">
    <source>
        <dbReference type="SAM" id="MobiDB-lite"/>
    </source>
</evidence>
<protein>
    <recommendedName>
        <fullName evidence="10">3-hydroxyacyl-[acyl-carrier-protein] dehydratase FabZ</fullName>
        <ecNumber evidence="10">4.2.1.59</ecNumber>
    </recommendedName>
    <alternativeName>
        <fullName evidence="10">(3R)-hydroxymyristoyl-[acyl-carrier-protein] dehydratase</fullName>
        <shortName evidence="10">(3R)-hydroxymyristoyl-ACP dehydrase</shortName>
    </alternativeName>
    <alternativeName>
        <fullName evidence="10">Beta-hydroxyacyl-ACP dehydratase</fullName>
    </alternativeName>
</protein>
<dbReference type="EMBL" id="JAZAQF010000013">
    <property type="protein sequence ID" value="MFG3816550.1"/>
    <property type="molecule type" value="Genomic_DNA"/>
</dbReference>
<comment type="function">
    <text evidence="9 10">Involved in unsaturated fatty acids biosynthesis. Catalyzes the dehydration of short chain beta-hydroxyacyl-ACPs and long chain saturated and unsaturated beta-hydroxyacyl-ACPs.</text>
</comment>
<dbReference type="HAMAP" id="MF_00406">
    <property type="entry name" value="FabZ"/>
    <property type="match status" value="1"/>
</dbReference>
<dbReference type="CDD" id="cd01288">
    <property type="entry name" value="FabZ"/>
    <property type="match status" value="1"/>
</dbReference>
<evidence type="ECO:0000256" key="10">
    <source>
        <dbReference type="HAMAP-Rule" id="MF_00406"/>
    </source>
</evidence>
<name>A0ABW7C5R8_9CYAN</name>
<dbReference type="SUPFAM" id="SSF54637">
    <property type="entry name" value="Thioesterase/thiol ester dehydrase-isomerase"/>
    <property type="match status" value="1"/>
</dbReference>
<comment type="catalytic activity">
    <reaction evidence="1 10">
        <text>a (3R)-hydroxyacyl-[ACP] = a (2E)-enoyl-[ACP] + H2O</text>
        <dbReference type="Rhea" id="RHEA:13097"/>
        <dbReference type="Rhea" id="RHEA-COMP:9925"/>
        <dbReference type="Rhea" id="RHEA-COMP:9945"/>
        <dbReference type="ChEBI" id="CHEBI:15377"/>
        <dbReference type="ChEBI" id="CHEBI:78784"/>
        <dbReference type="ChEBI" id="CHEBI:78827"/>
        <dbReference type="EC" id="4.2.1.59"/>
    </reaction>
</comment>
<comment type="caution">
    <text evidence="12">The sequence shown here is derived from an EMBL/GenBank/DDBJ whole genome shotgun (WGS) entry which is preliminary data.</text>
</comment>
<keyword evidence="7 10" id="KW-0443">Lipid metabolism</keyword>
<dbReference type="RefSeq" id="WP_393010532.1">
    <property type="nucleotide sequence ID" value="NZ_JAZAQF010000013.1"/>
</dbReference>
<dbReference type="Pfam" id="PF07977">
    <property type="entry name" value="FabA"/>
    <property type="match status" value="1"/>
</dbReference>
<evidence type="ECO:0000256" key="5">
    <source>
        <dbReference type="ARBA" id="ARBA00022516"/>
    </source>
</evidence>
<evidence type="ECO:0000313" key="12">
    <source>
        <dbReference type="EMBL" id="MFG3816550.1"/>
    </source>
</evidence>
<dbReference type="GO" id="GO:0019171">
    <property type="term" value="F:(3R)-hydroxyacyl-[acyl-carrier-protein] dehydratase activity"/>
    <property type="evidence" value="ECO:0007669"/>
    <property type="project" value="UniProtKB-EC"/>
</dbReference>
<keyword evidence="6 10" id="KW-0441">Lipid A biosynthesis</keyword>
<feature type="active site" evidence="10">
    <location>
        <position position="79"/>
    </location>
</feature>
<dbReference type="InterPro" id="IPR029069">
    <property type="entry name" value="HotDog_dom_sf"/>
</dbReference>
<sequence length="174" mass="19292">MSTVSAPEPVVTAQTQDTTTTDQADHPAGPTTFTVEDIHRLLPHRYPFALVDRIIDYVPGKRAVGLKNVTFNEPHFQGHFPNRPIMPGVLIVEAMAQVGGVVLTQMQDNPGQGLFMFGGIDKVRFRRPVVPGDQLIMTVELLWVKQKRFGKMHGRAEVEGQLACEGELMFSLVD</sequence>
<keyword evidence="13" id="KW-1185">Reference proteome</keyword>
<keyword evidence="5 10" id="KW-0444">Lipid biosynthesis</keyword>
<evidence type="ECO:0000256" key="9">
    <source>
        <dbReference type="ARBA" id="ARBA00025049"/>
    </source>
</evidence>
<keyword evidence="8 10" id="KW-0456">Lyase</keyword>
<gene>
    <name evidence="10 12" type="primary">fabZ</name>
    <name evidence="12" type="ORF">VPK24_02785</name>
</gene>
<reference evidence="13" key="1">
    <citation type="journal article" date="2024" name="Algal Res.">
        <title>Biochemical, toxicological and genomic investigation of a high-biomass producing Limnothrix strain isolated from Italian shallow drinking water reservoir.</title>
        <authorList>
            <person name="Simonazzi M."/>
            <person name="Shishido T.K."/>
            <person name="Delbaje E."/>
            <person name="Wahlsten M."/>
            <person name="Fewer D.P."/>
            <person name="Sivonen K."/>
            <person name="Pezzolesi L."/>
            <person name="Pistocchi R."/>
        </authorList>
    </citation>
    <scope>NUCLEOTIDE SEQUENCE [LARGE SCALE GENOMIC DNA]</scope>
    <source>
        <strain evidence="13">LRLZ20PSL1</strain>
    </source>
</reference>
<dbReference type="InterPro" id="IPR013114">
    <property type="entry name" value="FabA_FabZ"/>
</dbReference>
<evidence type="ECO:0000256" key="4">
    <source>
        <dbReference type="ARBA" id="ARBA00022490"/>
    </source>
</evidence>
<evidence type="ECO:0000256" key="3">
    <source>
        <dbReference type="ARBA" id="ARBA00009174"/>
    </source>
</evidence>
<dbReference type="InterPro" id="IPR010084">
    <property type="entry name" value="FabZ"/>
</dbReference>
<proteinExistence type="inferred from homology"/>
<dbReference type="NCBIfam" id="NF000582">
    <property type="entry name" value="PRK00006.1"/>
    <property type="match status" value="1"/>
</dbReference>